<dbReference type="AlphaFoldDB" id="A0A518AXY1"/>
<evidence type="ECO:0000313" key="3">
    <source>
        <dbReference type="Proteomes" id="UP000317093"/>
    </source>
</evidence>
<evidence type="ECO:0000313" key="1">
    <source>
        <dbReference type="EMBL" id="QDU59443.1"/>
    </source>
</evidence>
<reference evidence="2 3" key="1">
    <citation type="submission" date="2019-02" db="EMBL/GenBank/DDBJ databases">
        <title>Deep-cultivation of Planctomycetes and their phenomic and genomic characterization uncovers novel biology.</title>
        <authorList>
            <person name="Wiegand S."/>
            <person name="Jogler M."/>
            <person name="Boedeker C."/>
            <person name="Pinto D."/>
            <person name="Vollmers J."/>
            <person name="Rivas-Marin E."/>
            <person name="Kohn T."/>
            <person name="Peeters S.H."/>
            <person name="Heuer A."/>
            <person name="Rast P."/>
            <person name="Oberbeckmann S."/>
            <person name="Bunk B."/>
            <person name="Jeske O."/>
            <person name="Meyerdierks A."/>
            <person name="Storesund J.E."/>
            <person name="Kallscheuer N."/>
            <person name="Luecker S."/>
            <person name="Lage O.M."/>
            <person name="Pohl T."/>
            <person name="Merkel B.J."/>
            <person name="Hornburger P."/>
            <person name="Mueller R.-W."/>
            <person name="Bruemmer F."/>
            <person name="Labrenz M."/>
            <person name="Spormann A.M."/>
            <person name="Op den Camp H."/>
            <person name="Overmann J."/>
            <person name="Amann R."/>
            <person name="Jetten M.S.M."/>
            <person name="Mascher T."/>
            <person name="Medema M.H."/>
            <person name="Devos D.P."/>
            <person name="Kaster A.-K."/>
            <person name="Ovreas L."/>
            <person name="Rohde M."/>
            <person name="Galperin M.Y."/>
            <person name="Jogler C."/>
        </authorList>
    </citation>
    <scope>NUCLEOTIDE SEQUENCE [LARGE SCALE GENOMIC DNA]</scope>
    <source>
        <strain evidence="2 3">Pan216</strain>
    </source>
</reference>
<gene>
    <name evidence="1" type="ORF">Pan216_02710</name>
    <name evidence="2" type="ORF">Pan216_04200</name>
</gene>
<keyword evidence="3" id="KW-1185">Reference proteome</keyword>
<dbReference type="Proteomes" id="UP000317093">
    <property type="component" value="Chromosome"/>
</dbReference>
<organism evidence="2 3">
    <name type="scientific">Kolteria novifilia</name>
    <dbReference type="NCBI Taxonomy" id="2527975"/>
    <lineage>
        <taxon>Bacteria</taxon>
        <taxon>Pseudomonadati</taxon>
        <taxon>Planctomycetota</taxon>
        <taxon>Planctomycetia</taxon>
        <taxon>Kolteriales</taxon>
        <taxon>Kolteriaceae</taxon>
        <taxon>Kolteria</taxon>
    </lineage>
</organism>
<protein>
    <submittedName>
        <fullName evidence="2">Uncharacterized protein</fullName>
    </submittedName>
</protein>
<proteinExistence type="predicted"/>
<dbReference type="EMBL" id="CP036279">
    <property type="protein sequence ID" value="QDU59589.1"/>
    <property type="molecule type" value="Genomic_DNA"/>
</dbReference>
<accession>A0A518AXY1</accession>
<sequence>MTTKSLQDSLRRMGECFYPARIRVVETAKRLGASDRVDAVAEVAWNKSTFAFAVQTRVQFNPKAIQEAAQQATRLAKQLKANPMIVTPFLSEEQLRFLESQQVSGIDLCGNGVILVPNRLLIYRTGNPNKYPSSSPIRNVYRGASSLVARTFLLRAEYETSQKLLDEIRTRRGDVTLSTISKACSSLEDDLIIERQRKGRTTRLRLLQAEKLLNSLADNYEAPVIRQKFIGKCDLDDQAFEAIARDWSQETQERVVRTGSSSSEHYATMAREPIRCYYCTDATGILKRLGNSARETERFPNFQVLETDDPIVFFDVRDSVDASPLQAFLELNAGDKRERETAEQIRQRLLKDVGIPKRSP</sequence>
<evidence type="ECO:0000313" key="2">
    <source>
        <dbReference type="EMBL" id="QDU59589.1"/>
    </source>
</evidence>
<dbReference type="KEGG" id="knv:Pan216_04200"/>
<name>A0A518AXY1_9BACT</name>
<dbReference type="EMBL" id="CP036279">
    <property type="protein sequence ID" value="QDU59443.1"/>
    <property type="molecule type" value="Genomic_DNA"/>
</dbReference>
<dbReference type="KEGG" id="knv:Pan216_02710"/>